<sequence>MNEKIIKQIKKLIYASDAFQQAESLLSHIKENELKVSEDLYNPMMAGVITTYGMNFNKANGLGSLPSFYEEFEDSKLMESHVNIIAARNQLYAHRDIQNTKGHKEGAYKIEVWLESGKLLFRPTMIDISHERISDIKSLITFQRQRLQQDLDKKLAQIIDKSKLYKENVRWELGRDFP</sequence>
<reference evidence="1 2" key="1">
    <citation type="submission" date="2024-04" db="EMBL/GenBank/DDBJ databases">
        <title>Draft Genome Sequence of Isolates Cultured from Underwater Hawaii Seamounts in the North Pacific Ocean.</title>
        <authorList>
            <person name="Sharma I."/>
            <person name="Darden B."/>
            <person name="Creggett J."/>
            <person name="Taylor S."/>
            <person name="Grant M.P."/>
            <person name="Scott J."/>
            <person name="Attles S."/>
            <person name="Walker S."/>
            <person name="Johnson G."/>
            <person name="St. Cloud C."/>
        </authorList>
    </citation>
    <scope>NUCLEOTIDE SEQUENCE [LARGE SCALE GENOMIC DNA]</scope>
    <source>
        <strain evidence="1 2">03GJ23</strain>
    </source>
</reference>
<dbReference type="Proteomes" id="UP001467669">
    <property type="component" value="Unassembled WGS sequence"/>
</dbReference>
<protein>
    <submittedName>
        <fullName evidence="1">Uncharacterized protein</fullName>
    </submittedName>
</protein>
<proteinExistence type="predicted"/>
<name>A0ABU9MET9_STUCH</name>
<accession>A0ABU9MET9</accession>
<organism evidence="1 2">
    <name type="scientific">Stutzerimonas chloritidismutans</name>
    <name type="common">Pseudomonas chloritidismutans</name>
    <dbReference type="NCBI Taxonomy" id="203192"/>
    <lineage>
        <taxon>Bacteria</taxon>
        <taxon>Pseudomonadati</taxon>
        <taxon>Pseudomonadota</taxon>
        <taxon>Gammaproteobacteria</taxon>
        <taxon>Pseudomonadales</taxon>
        <taxon>Pseudomonadaceae</taxon>
        <taxon>Stutzerimonas</taxon>
    </lineage>
</organism>
<keyword evidence="2" id="KW-1185">Reference proteome</keyword>
<dbReference type="RefSeq" id="WP_342408262.1">
    <property type="nucleotide sequence ID" value="NZ_JBCFXD010000024.1"/>
</dbReference>
<dbReference type="EMBL" id="JBCFXD010000024">
    <property type="protein sequence ID" value="MEL7561383.1"/>
    <property type="molecule type" value="Genomic_DNA"/>
</dbReference>
<comment type="caution">
    <text evidence="1">The sequence shown here is derived from an EMBL/GenBank/DDBJ whole genome shotgun (WGS) entry which is preliminary data.</text>
</comment>
<evidence type="ECO:0000313" key="1">
    <source>
        <dbReference type="EMBL" id="MEL7561383.1"/>
    </source>
</evidence>
<evidence type="ECO:0000313" key="2">
    <source>
        <dbReference type="Proteomes" id="UP001467669"/>
    </source>
</evidence>
<gene>
    <name evidence="1" type="ORF">AAGW23_21300</name>
</gene>